<comment type="caution">
    <text evidence="13">The sequence shown here is derived from an EMBL/GenBank/DDBJ whole genome shotgun (WGS) entry which is preliminary data.</text>
</comment>
<keyword evidence="6" id="KW-0479">Metal-binding</keyword>
<keyword evidence="8" id="KW-0833">Ubl conjugation pathway</keyword>
<keyword evidence="9" id="KW-0862">Zinc</keyword>
<protein>
    <recommendedName>
        <fullName evidence="4">RING-type E3 ubiquitin transferase</fullName>
        <ecNumber evidence="4">2.3.2.27</ecNumber>
    </recommendedName>
</protein>
<evidence type="ECO:0000256" key="1">
    <source>
        <dbReference type="ARBA" id="ARBA00000900"/>
    </source>
</evidence>
<dbReference type="InterPro" id="IPR052088">
    <property type="entry name" value="E3_ubiquitin-ligase_SINA"/>
</dbReference>
<feature type="region of interest" description="Disordered" evidence="11">
    <location>
        <begin position="337"/>
        <end position="360"/>
    </location>
</feature>
<comment type="similarity">
    <text evidence="3">Belongs to the SINA (Seven in absentia) family.</text>
</comment>
<name>A0A835F292_9POAL</name>
<feature type="compositionally biased region" description="Basic and acidic residues" evidence="11">
    <location>
        <begin position="337"/>
        <end position="349"/>
    </location>
</feature>
<proteinExistence type="inferred from homology"/>
<evidence type="ECO:0000256" key="11">
    <source>
        <dbReference type="SAM" id="MobiDB-lite"/>
    </source>
</evidence>
<gene>
    <name evidence="13" type="ORF">HU200_020474</name>
</gene>
<dbReference type="AlphaFoldDB" id="A0A835F292"/>
<evidence type="ECO:0000313" key="14">
    <source>
        <dbReference type="Proteomes" id="UP000636709"/>
    </source>
</evidence>
<evidence type="ECO:0000256" key="3">
    <source>
        <dbReference type="ARBA" id="ARBA00009119"/>
    </source>
</evidence>
<dbReference type="SUPFAM" id="SSF49599">
    <property type="entry name" value="TRAF domain-like"/>
    <property type="match status" value="1"/>
</dbReference>
<reference evidence="13" key="1">
    <citation type="submission" date="2020-07" db="EMBL/GenBank/DDBJ databases">
        <title>Genome sequence and genetic diversity analysis of an under-domesticated orphan crop, white fonio (Digitaria exilis).</title>
        <authorList>
            <person name="Bennetzen J.L."/>
            <person name="Chen S."/>
            <person name="Ma X."/>
            <person name="Wang X."/>
            <person name="Yssel A.E.J."/>
            <person name="Chaluvadi S.R."/>
            <person name="Johnson M."/>
            <person name="Gangashetty P."/>
            <person name="Hamidou F."/>
            <person name="Sanogo M.D."/>
            <person name="Zwaenepoel A."/>
            <person name="Wallace J."/>
            <person name="Van De Peer Y."/>
            <person name="Van Deynze A."/>
        </authorList>
    </citation>
    <scope>NUCLEOTIDE SEQUENCE</scope>
    <source>
        <tissue evidence="13">Leaves</tissue>
    </source>
</reference>
<dbReference type="Gene3D" id="3.30.40.10">
    <property type="entry name" value="Zinc/RING finger domain, C3HC4 (zinc finger)"/>
    <property type="match status" value="1"/>
</dbReference>
<evidence type="ECO:0000256" key="9">
    <source>
        <dbReference type="ARBA" id="ARBA00022833"/>
    </source>
</evidence>
<dbReference type="GO" id="GO:0008270">
    <property type="term" value="F:zinc ion binding"/>
    <property type="evidence" value="ECO:0007669"/>
    <property type="project" value="UniProtKB-KW"/>
</dbReference>
<dbReference type="PANTHER" id="PTHR10315">
    <property type="entry name" value="E3 UBIQUITIN PROTEIN LIGASE SIAH"/>
    <property type="match status" value="1"/>
</dbReference>
<evidence type="ECO:0000256" key="7">
    <source>
        <dbReference type="ARBA" id="ARBA00022771"/>
    </source>
</evidence>
<organism evidence="13 14">
    <name type="scientific">Digitaria exilis</name>
    <dbReference type="NCBI Taxonomy" id="1010633"/>
    <lineage>
        <taxon>Eukaryota</taxon>
        <taxon>Viridiplantae</taxon>
        <taxon>Streptophyta</taxon>
        <taxon>Embryophyta</taxon>
        <taxon>Tracheophyta</taxon>
        <taxon>Spermatophyta</taxon>
        <taxon>Magnoliopsida</taxon>
        <taxon>Liliopsida</taxon>
        <taxon>Poales</taxon>
        <taxon>Poaceae</taxon>
        <taxon>PACMAD clade</taxon>
        <taxon>Panicoideae</taxon>
        <taxon>Panicodae</taxon>
        <taxon>Paniceae</taxon>
        <taxon>Anthephorinae</taxon>
        <taxon>Digitaria</taxon>
    </lineage>
</organism>
<comment type="catalytic activity">
    <reaction evidence="1">
        <text>S-ubiquitinyl-[E2 ubiquitin-conjugating enzyme]-L-cysteine + [acceptor protein]-L-lysine = [E2 ubiquitin-conjugating enzyme]-L-cysteine + N(6)-ubiquitinyl-[acceptor protein]-L-lysine.</text>
        <dbReference type="EC" id="2.3.2.27"/>
    </reaction>
</comment>
<evidence type="ECO:0000256" key="10">
    <source>
        <dbReference type="PROSITE-ProRule" id="PRU00455"/>
    </source>
</evidence>
<dbReference type="EC" id="2.3.2.27" evidence="4"/>
<dbReference type="PROSITE" id="PS51081">
    <property type="entry name" value="ZF_SIAH"/>
    <property type="match status" value="1"/>
</dbReference>
<evidence type="ECO:0000256" key="6">
    <source>
        <dbReference type="ARBA" id="ARBA00022723"/>
    </source>
</evidence>
<dbReference type="GO" id="GO:0061630">
    <property type="term" value="F:ubiquitin protein ligase activity"/>
    <property type="evidence" value="ECO:0007669"/>
    <property type="project" value="UniProtKB-EC"/>
</dbReference>
<evidence type="ECO:0000256" key="2">
    <source>
        <dbReference type="ARBA" id="ARBA00004906"/>
    </source>
</evidence>
<dbReference type="GO" id="GO:0005737">
    <property type="term" value="C:cytoplasm"/>
    <property type="evidence" value="ECO:0007669"/>
    <property type="project" value="TreeGrafter"/>
</dbReference>
<keyword evidence="7 10" id="KW-0863">Zinc-finger</keyword>
<sequence>MTVVGIGQRVGEIRVIHLQRCRLLMVDKPTKHDREHESFLSCGGGGVMRTDADHRHGAAERVASHVQQRKVTLRRDGEVEAVAELVSGSGVPAKGPNLTVADAGALDCGVCSLPLKPPIFQCDVGHMLCLPCHDKLKGIGKCHVCGVAMAGGYRRCHGMERLVDSLRAACPNAPYGCAETPPYHGRDEHIRTCPHAPRAGFAGGSMAALLEHFRAAHGWPCVDVEAKNFGVCLRDGFNFVAVDCDTVRCLLLIGNRLAAPSLWSASAARDRRRWNATYYQLETANQTIDRGDLEEQRANTTEIEHPFTGSPPPPWIIWLIVFHVLFCVKATSAQQNRDNEIEAGPEVKDVGGTQGAPPAAHTHRRAWPVVCAGDVVHCRRNLYGAFIQVYPLTCFLRRADRRPSAAAFCVPFRAQIRASTALPCPSPLRRAPADGLNSTPEQIADGQESRFPSRVGHSPARKTCAFVVDDKDMDSDEALMALYERWCKVVFGEERSREEMQLMRLPMEFLVS</sequence>
<evidence type="ECO:0000256" key="4">
    <source>
        <dbReference type="ARBA" id="ARBA00012483"/>
    </source>
</evidence>
<comment type="pathway">
    <text evidence="2">Protein modification; protein ubiquitination.</text>
</comment>
<dbReference type="PANTHER" id="PTHR10315:SF96">
    <property type="entry name" value="SIAH-TYPE DOMAIN-CONTAINING PROTEIN"/>
    <property type="match status" value="1"/>
</dbReference>
<dbReference type="Pfam" id="PF21362">
    <property type="entry name" value="Sina_RING"/>
    <property type="match status" value="1"/>
</dbReference>
<feature type="domain" description="SIAH-type" evidence="12">
    <location>
        <begin position="165"/>
        <end position="218"/>
    </location>
</feature>
<dbReference type="Proteomes" id="UP000636709">
    <property type="component" value="Unassembled WGS sequence"/>
</dbReference>
<evidence type="ECO:0000313" key="13">
    <source>
        <dbReference type="EMBL" id="KAF8725906.1"/>
    </source>
</evidence>
<keyword evidence="14" id="KW-1185">Reference proteome</keyword>
<dbReference type="InterPro" id="IPR013010">
    <property type="entry name" value="Znf_SIAH"/>
</dbReference>
<dbReference type="OrthoDB" id="4788989at2759"/>
<evidence type="ECO:0000256" key="8">
    <source>
        <dbReference type="ARBA" id="ARBA00022786"/>
    </source>
</evidence>
<dbReference type="CDD" id="cd16571">
    <property type="entry name" value="RING-HC_SIAHs"/>
    <property type="match status" value="1"/>
</dbReference>
<dbReference type="InterPro" id="IPR049548">
    <property type="entry name" value="Sina-like_RING"/>
</dbReference>
<evidence type="ECO:0000259" key="12">
    <source>
        <dbReference type="PROSITE" id="PS51081"/>
    </source>
</evidence>
<accession>A0A835F292</accession>
<evidence type="ECO:0000256" key="5">
    <source>
        <dbReference type="ARBA" id="ARBA00022679"/>
    </source>
</evidence>
<keyword evidence="5" id="KW-0808">Transferase</keyword>
<dbReference type="EMBL" id="JACEFO010001653">
    <property type="protein sequence ID" value="KAF8725906.1"/>
    <property type="molecule type" value="Genomic_DNA"/>
</dbReference>
<dbReference type="InterPro" id="IPR013083">
    <property type="entry name" value="Znf_RING/FYVE/PHD"/>
</dbReference>
<feature type="region of interest" description="Disordered" evidence="11">
    <location>
        <begin position="429"/>
        <end position="456"/>
    </location>
</feature>